<organism evidence="4 5">
    <name type="scientific">Lolium multiflorum</name>
    <name type="common">Italian ryegrass</name>
    <name type="synonym">Lolium perenne subsp. multiflorum</name>
    <dbReference type="NCBI Taxonomy" id="4521"/>
    <lineage>
        <taxon>Eukaryota</taxon>
        <taxon>Viridiplantae</taxon>
        <taxon>Streptophyta</taxon>
        <taxon>Embryophyta</taxon>
        <taxon>Tracheophyta</taxon>
        <taxon>Spermatophyta</taxon>
        <taxon>Magnoliopsida</taxon>
        <taxon>Liliopsida</taxon>
        <taxon>Poales</taxon>
        <taxon>Poaceae</taxon>
        <taxon>BOP clade</taxon>
        <taxon>Pooideae</taxon>
        <taxon>Poodae</taxon>
        <taxon>Poeae</taxon>
        <taxon>Poeae Chloroplast Group 2 (Poeae type)</taxon>
        <taxon>Loliodinae</taxon>
        <taxon>Loliinae</taxon>
        <taxon>Lolium</taxon>
    </lineage>
</organism>
<dbReference type="Pfam" id="PF13650">
    <property type="entry name" value="Asp_protease_2"/>
    <property type="match status" value="1"/>
</dbReference>
<feature type="region of interest" description="Disordered" evidence="2">
    <location>
        <begin position="306"/>
        <end position="334"/>
    </location>
</feature>
<evidence type="ECO:0000313" key="4">
    <source>
        <dbReference type="EMBL" id="KAK1668214.1"/>
    </source>
</evidence>
<dbReference type="CDD" id="cd01647">
    <property type="entry name" value="RT_LTR"/>
    <property type="match status" value="1"/>
</dbReference>
<dbReference type="Proteomes" id="UP001231189">
    <property type="component" value="Unassembled WGS sequence"/>
</dbReference>
<comment type="caution">
    <text evidence="4">The sequence shown here is derived from an EMBL/GenBank/DDBJ whole genome shotgun (WGS) entry which is preliminary data.</text>
</comment>
<dbReference type="AlphaFoldDB" id="A0AAD8WMS0"/>
<dbReference type="Gene3D" id="2.40.70.10">
    <property type="entry name" value="Acid Proteases"/>
    <property type="match status" value="1"/>
</dbReference>
<dbReference type="SUPFAM" id="SSF56672">
    <property type="entry name" value="DNA/RNA polymerases"/>
    <property type="match status" value="1"/>
</dbReference>
<dbReference type="InterPro" id="IPR043128">
    <property type="entry name" value="Rev_trsase/Diguanyl_cyclase"/>
</dbReference>
<feature type="domain" description="Reverse transcriptase" evidence="3">
    <location>
        <begin position="572"/>
        <end position="657"/>
    </location>
</feature>
<feature type="region of interest" description="Disordered" evidence="2">
    <location>
        <begin position="233"/>
        <end position="274"/>
    </location>
</feature>
<dbReference type="Gene3D" id="3.30.70.270">
    <property type="match status" value="1"/>
</dbReference>
<dbReference type="PANTHER" id="PTHR24559:SF444">
    <property type="entry name" value="REVERSE TRANSCRIPTASE DOMAIN-CONTAINING PROTEIN"/>
    <property type="match status" value="1"/>
</dbReference>
<feature type="compositionally biased region" description="Polar residues" evidence="2">
    <location>
        <begin position="262"/>
        <end position="274"/>
    </location>
</feature>
<dbReference type="PANTHER" id="PTHR24559">
    <property type="entry name" value="TRANSPOSON TY3-I GAG-POL POLYPROTEIN"/>
    <property type="match status" value="1"/>
</dbReference>
<dbReference type="SUPFAM" id="SSF50630">
    <property type="entry name" value="Acid proteases"/>
    <property type="match status" value="1"/>
</dbReference>
<evidence type="ECO:0000256" key="1">
    <source>
        <dbReference type="SAM" id="Coils"/>
    </source>
</evidence>
<name>A0AAD8WMS0_LOLMU</name>
<keyword evidence="5" id="KW-1185">Reference proteome</keyword>
<evidence type="ECO:0000256" key="2">
    <source>
        <dbReference type="SAM" id="MobiDB-lite"/>
    </source>
</evidence>
<evidence type="ECO:0000259" key="3">
    <source>
        <dbReference type="Pfam" id="PF00078"/>
    </source>
</evidence>
<dbReference type="InterPro" id="IPR000477">
    <property type="entry name" value="RT_dom"/>
</dbReference>
<keyword evidence="1" id="KW-0175">Coiled coil</keyword>
<feature type="compositionally biased region" description="Basic and acidic residues" evidence="2">
    <location>
        <begin position="311"/>
        <end position="327"/>
    </location>
</feature>
<feature type="compositionally biased region" description="Basic and acidic residues" evidence="2">
    <location>
        <begin position="243"/>
        <end position="252"/>
    </location>
</feature>
<proteinExistence type="predicted"/>
<dbReference type="InterPro" id="IPR053134">
    <property type="entry name" value="RNA-dir_DNA_polymerase"/>
</dbReference>
<dbReference type="InterPro" id="IPR021109">
    <property type="entry name" value="Peptidase_aspartic_dom_sf"/>
</dbReference>
<dbReference type="InterPro" id="IPR043502">
    <property type="entry name" value="DNA/RNA_pol_sf"/>
</dbReference>
<dbReference type="Pfam" id="PF00078">
    <property type="entry name" value="RVT_1"/>
    <property type="match status" value="1"/>
</dbReference>
<feature type="coiled-coil region" evidence="1">
    <location>
        <begin position="174"/>
        <end position="218"/>
    </location>
</feature>
<dbReference type="CDD" id="cd00303">
    <property type="entry name" value="retropepsin_like"/>
    <property type="match status" value="1"/>
</dbReference>
<dbReference type="EMBL" id="JAUUTY010000003">
    <property type="protein sequence ID" value="KAK1668214.1"/>
    <property type="molecule type" value="Genomic_DNA"/>
</dbReference>
<evidence type="ECO:0000313" key="5">
    <source>
        <dbReference type="Proteomes" id="UP001231189"/>
    </source>
</evidence>
<protein>
    <recommendedName>
        <fullName evidence="3">Reverse transcriptase domain-containing protein</fullName>
    </recommendedName>
</protein>
<gene>
    <name evidence="4" type="ORF">QYE76_056373</name>
</gene>
<reference evidence="4" key="1">
    <citation type="submission" date="2023-07" db="EMBL/GenBank/DDBJ databases">
        <title>A chromosome-level genome assembly of Lolium multiflorum.</title>
        <authorList>
            <person name="Chen Y."/>
            <person name="Copetti D."/>
            <person name="Kolliker R."/>
            <person name="Studer B."/>
        </authorList>
    </citation>
    <scope>NUCLEOTIDE SEQUENCE</scope>
    <source>
        <strain evidence="4">02402/16</strain>
        <tissue evidence="4">Leaf</tissue>
    </source>
</reference>
<sequence>MRHLRRLRLGGAPLRQPVPLWAWLPPTGALDVLPVGCAAKASALREKGQRRRSWRRMIVPAVSFDPRSPRGERTDLGQPITAVRPDGVSPGRVGFRVLKRARRIVLCIALPASLPRRVLPRIALGVEGTRRRVRVRTHFLATPLGKIIMSEGKIPQSAEISAENIIRPSFDDLSAEQRGAYEALKKQRQEKRQEEFMAQQKKREEEDMEAHLANFKKERQGGAIQLGEINLPPVLGESAEPSKSTRGDEMKWRPKSPCAEISESSKQQENSTNVSSVIIGTQELKLKEPVVVDEPANSKKVILTIPPRSSANDHEASTSKAKPRDPKYTQPKWCPLGLTKTKKRRLQRMRNQEKVEHTAEKQRDEVFDKTHLVPYKKWVLKKVEGAAVPMTIATTTTSSEEKDVNIDELTTPLPTTPDSVPISEDDEELVDFENSPAREGMDMNMVYYLPSEFRAVDEEGEVAQLDFGPKNAIFEKPKEPVKHLKPLYVKGHINGSPVARMLVDGGAVVNLMPYSVFKKLGLDENDLMKTNMVLNGFEGKEKTETKGVMSVELTVGSKSLATAFFIAEVQGKKGSNKLRLCIDFRDLNRATPKDEYPMPIADMLINDASGHKVISFIDGNAGYNQIFMAEEDAFKTAFRCPGFVGLFEWTVMTFGLKECWCDISEGYEFNIS</sequence>
<accession>A0AAD8WMS0</accession>